<evidence type="ECO:0000313" key="9">
    <source>
        <dbReference type="EMBL" id="TFK91861.1"/>
    </source>
</evidence>
<keyword evidence="10" id="KW-1185">Reference proteome</keyword>
<dbReference type="InterPro" id="IPR036396">
    <property type="entry name" value="Cyt_P450_sf"/>
</dbReference>
<dbReference type="PROSITE" id="PS00086">
    <property type="entry name" value="CYTOCHROME_P450"/>
    <property type="match status" value="1"/>
</dbReference>
<dbReference type="AlphaFoldDB" id="A0A5C3PQZ6"/>
<dbReference type="GO" id="GO:0005506">
    <property type="term" value="F:iron ion binding"/>
    <property type="evidence" value="ECO:0007669"/>
    <property type="project" value="InterPro"/>
</dbReference>
<evidence type="ECO:0000256" key="7">
    <source>
        <dbReference type="RuleBase" id="RU000461"/>
    </source>
</evidence>
<proteinExistence type="inferred from homology"/>
<feature type="transmembrane region" description="Helical" evidence="8">
    <location>
        <begin position="6"/>
        <end position="24"/>
    </location>
</feature>
<dbReference type="InterPro" id="IPR017972">
    <property type="entry name" value="Cyt_P450_CS"/>
</dbReference>
<name>A0A5C3PQZ6_9APHY</name>
<feature type="binding site" description="axial binding residue" evidence="6">
    <location>
        <position position="441"/>
    </location>
    <ligand>
        <name>heme</name>
        <dbReference type="ChEBI" id="CHEBI:30413"/>
    </ligand>
    <ligandPart>
        <name>Fe</name>
        <dbReference type="ChEBI" id="CHEBI:18248"/>
    </ligandPart>
</feature>
<dbReference type="Proteomes" id="UP000308197">
    <property type="component" value="Unassembled WGS sequence"/>
</dbReference>
<keyword evidence="8" id="KW-1133">Transmembrane helix</keyword>
<sequence length="500" mass="56505">MKDQDILYALLVAVVVVYIARWRYDPLRSIPTVGGPSIPICSYWSALNFLINARRLLTEGYKRYYGSAFKVALFDQWLVVVSGPKLVDDLRKRPDDEASFTESVEEILQTRYTWDRELVDDPYHLDVIKDQLVRTPAAALPDVFDELGSAIPEYIPARDDEWVQINIMQASLKIVARASSRVFVGLPLCRNDDYLNLAIKFAVDLFKDLYILGLAPASLKFYASRCFSAARKTIRQSMTHIQPLLDERRAKMDMYGDDYPGKPKDMLQGILEKAIPRRSPDSQITERIMSVNVAAIHTSSNGISHALLHVAAAPEYMQPLREEAEGAITTDGWTKTAMDKMWKIDSFLKESQRVNGVSLTAMTRKAMKDIVLADGTFVPRGTLITAASYPTHHDEALYENALVFDPFRYARMRAAESEGMKHQFVHTSVDNISFGHGRHACPGRFFAANELKAMLAYIVLNYDLKLPTSGPRPDNLYFSSNVIPPPVADILFRRRRQTVG</sequence>
<evidence type="ECO:0000256" key="5">
    <source>
        <dbReference type="ARBA" id="ARBA00023004"/>
    </source>
</evidence>
<dbReference type="GO" id="GO:0016705">
    <property type="term" value="F:oxidoreductase activity, acting on paired donors, with incorporation or reduction of molecular oxygen"/>
    <property type="evidence" value="ECO:0007669"/>
    <property type="project" value="InterPro"/>
</dbReference>
<dbReference type="InterPro" id="IPR002403">
    <property type="entry name" value="Cyt_P450_E_grp-IV"/>
</dbReference>
<keyword evidence="3 6" id="KW-0479">Metal-binding</keyword>
<gene>
    <name evidence="9" type="ORF">K466DRAFT_540845</name>
</gene>
<dbReference type="GO" id="GO:0020037">
    <property type="term" value="F:heme binding"/>
    <property type="evidence" value="ECO:0007669"/>
    <property type="project" value="InterPro"/>
</dbReference>
<dbReference type="GO" id="GO:0004497">
    <property type="term" value="F:monooxygenase activity"/>
    <property type="evidence" value="ECO:0007669"/>
    <property type="project" value="UniProtKB-KW"/>
</dbReference>
<comment type="cofactor">
    <cofactor evidence="1 6">
        <name>heme</name>
        <dbReference type="ChEBI" id="CHEBI:30413"/>
    </cofactor>
</comment>
<accession>A0A5C3PQZ6</accession>
<keyword evidence="4 7" id="KW-0560">Oxidoreductase</keyword>
<dbReference type="SUPFAM" id="SSF48264">
    <property type="entry name" value="Cytochrome P450"/>
    <property type="match status" value="1"/>
</dbReference>
<evidence type="ECO:0000313" key="10">
    <source>
        <dbReference type="Proteomes" id="UP000308197"/>
    </source>
</evidence>
<keyword evidence="5 6" id="KW-0408">Iron</keyword>
<evidence type="ECO:0000256" key="3">
    <source>
        <dbReference type="ARBA" id="ARBA00022723"/>
    </source>
</evidence>
<dbReference type="CDD" id="cd11041">
    <property type="entry name" value="CYP503A1-like"/>
    <property type="match status" value="1"/>
</dbReference>
<evidence type="ECO:0000256" key="1">
    <source>
        <dbReference type="ARBA" id="ARBA00001971"/>
    </source>
</evidence>
<keyword evidence="6 7" id="KW-0349">Heme</keyword>
<evidence type="ECO:0000256" key="2">
    <source>
        <dbReference type="ARBA" id="ARBA00010617"/>
    </source>
</evidence>
<dbReference type="PANTHER" id="PTHR46206">
    <property type="entry name" value="CYTOCHROME P450"/>
    <property type="match status" value="1"/>
</dbReference>
<dbReference type="InterPro" id="IPR001128">
    <property type="entry name" value="Cyt_P450"/>
</dbReference>
<keyword evidence="8" id="KW-0472">Membrane</keyword>
<dbReference type="Pfam" id="PF00067">
    <property type="entry name" value="p450"/>
    <property type="match status" value="1"/>
</dbReference>
<evidence type="ECO:0000256" key="4">
    <source>
        <dbReference type="ARBA" id="ARBA00023002"/>
    </source>
</evidence>
<dbReference type="Gene3D" id="1.10.630.10">
    <property type="entry name" value="Cytochrome P450"/>
    <property type="match status" value="1"/>
</dbReference>
<keyword evidence="7" id="KW-0503">Monooxygenase</keyword>
<evidence type="ECO:0000256" key="8">
    <source>
        <dbReference type="SAM" id="Phobius"/>
    </source>
</evidence>
<protein>
    <submittedName>
        <fullName evidence="9">Cytochrome P450</fullName>
    </submittedName>
</protein>
<dbReference type="STRING" id="1314778.A0A5C3PQZ6"/>
<organism evidence="9 10">
    <name type="scientific">Polyporus arcularius HHB13444</name>
    <dbReference type="NCBI Taxonomy" id="1314778"/>
    <lineage>
        <taxon>Eukaryota</taxon>
        <taxon>Fungi</taxon>
        <taxon>Dikarya</taxon>
        <taxon>Basidiomycota</taxon>
        <taxon>Agaricomycotina</taxon>
        <taxon>Agaricomycetes</taxon>
        <taxon>Polyporales</taxon>
        <taxon>Polyporaceae</taxon>
        <taxon>Polyporus</taxon>
    </lineage>
</organism>
<reference evidence="9 10" key="1">
    <citation type="journal article" date="2019" name="Nat. Ecol. Evol.">
        <title>Megaphylogeny resolves global patterns of mushroom evolution.</title>
        <authorList>
            <person name="Varga T."/>
            <person name="Krizsan K."/>
            <person name="Foldi C."/>
            <person name="Dima B."/>
            <person name="Sanchez-Garcia M."/>
            <person name="Sanchez-Ramirez S."/>
            <person name="Szollosi G.J."/>
            <person name="Szarkandi J.G."/>
            <person name="Papp V."/>
            <person name="Albert L."/>
            <person name="Andreopoulos W."/>
            <person name="Angelini C."/>
            <person name="Antonin V."/>
            <person name="Barry K.W."/>
            <person name="Bougher N.L."/>
            <person name="Buchanan P."/>
            <person name="Buyck B."/>
            <person name="Bense V."/>
            <person name="Catcheside P."/>
            <person name="Chovatia M."/>
            <person name="Cooper J."/>
            <person name="Damon W."/>
            <person name="Desjardin D."/>
            <person name="Finy P."/>
            <person name="Geml J."/>
            <person name="Haridas S."/>
            <person name="Hughes K."/>
            <person name="Justo A."/>
            <person name="Karasinski D."/>
            <person name="Kautmanova I."/>
            <person name="Kiss B."/>
            <person name="Kocsube S."/>
            <person name="Kotiranta H."/>
            <person name="LaButti K.M."/>
            <person name="Lechner B.E."/>
            <person name="Liimatainen K."/>
            <person name="Lipzen A."/>
            <person name="Lukacs Z."/>
            <person name="Mihaltcheva S."/>
            <person name="Morgado L.N."/>
            <person name="Niskanen T."/>
            <person name="Noordeloos M.E."/>
            <person name="Ohm R.A."/>
            <person name="Ortiz-Santana B."/>
            <person name="Ovrebo C."/>
            <person name="Racz N."/>
            <person name="Riley R."/>
            <person name="Savchenko A."/>
            <person name="Shiryaev A."/>
            <person name="Soop K."/>
            <person name="Spirin V."/>
            <person name="Szebenyi C."/>
            <person name="Tomsovsky M."/>
            <person name="Tulloss R.E."/>
            <person name="Uehling J."/>
            <person name="Grigoriev I.V."/>
            <person name="Vagvolgyi C."/>
            <person name="Papp T."/>
            <person name="Martin F.M."/>
            <person name="Miettinen O."/>
            <person name="Hibbett D.S."/>
            <person name="Nagy L.G."/>
        </authorList>
    </citation>
    <scope>NUCLEOTIDE SEQUENCE [LARGE SCALE GENOMIC DNA]</scope>
    <source>
        <strain evidence="9 10">HHB13444</strain>
    </source>
</reference>
<comment type="similarity">
    <text evidence="2 7">Belongs to the cytochrome P450 family.</text>
</comment>
<evidence type="ECO:0000256" key="6">
    <source>
        <dbReference type="PIRSR" id="PIRSR602403-1"/>
    </source>
</evidence>
<dbReference type="PRINTS" id="PR00465">
    <property type="entry name" value="EP450IV"/>
</dbReference>
<keyword evidence="8" id="KW-0812">Transmembrane</keyword>
<dbReference type="InParanoid" id="A0A5C3PQZ6"/>
<dbReference type="EMBL" id="ML211010">
    <property type="protein sequence ID" value="TFK91861.1"/>
    <property type="molecule type" value="Genomic_DNA"/>
</dbReference>